<dbReference type="EMBL" id="BEXD01001289">
    <property type="protein sequence ID" value="GBB93366.1"/>
    <property type="molecule type" value="Genomic_DNA"/>
</dbReference>
<evidence type="ECO:0000313" key="4">
    <source>
        <dbReference type="Proteomes" id="UP000247702"/>
    </source>
</evidence>
<comment type="caution">
    <text evidence="2">The sequence shown here is derived from an EMBL/GenBank/DDBJ whole genome shotgun (WGS) entry which is preliminary data.</text>
</comment>
<dbReference type="AlphaFoldDB" id="A0A2Z6RM08"/>
<accession>A0A2Z6RM08</accession>
<evidence type="ECO:0000256" key="1">
    <source>
        <dbReference type="SAM" id="MobiDB-lite"/>
    </source>
</evidence>
<evidence type="ECO:0000313" key="3">
    <source>
        <dbReference type="EMBL" id="GES93236.1"/>
    </source>
</evidence>
<reference evidence="2 4" key="1">
    <citation type="submission" date="2017-11" db="EMBL/GenBank/DDBJ databases">
        <title>The genome of Rhizophagus clarus HR1 reveals common genetic basis of auxotrophy among arbuscular mycorrhizal fungi.</title>
        <authorList>
            <person name="Kobayashi Y."/>
        </authorList>
    </citation>
    <scope>NUCLEOTIDE SEQUENCE [LARGE SCALE GENOMIC DNA]</scope>
    <source>
        <strain evidence="2 4">HR1</strain>
    </source>
</reference>
<gene>
    <name evidence="3" type="ORF">RCL2_001999000</name>
    <name evidence="2" type="ORF">RclHR1_21580001</name>
</gene>
<sequence length="134" mass="15337">MIAYFESWEDLQKIISKESYWNRVKLSWCHHTVPSFIARRKSNQRSCSNRQDKPNKLNQDLPSKRTKISSGFKTGFPATRLNCVPIRSSSKDSSQSSSDNKTGGKNKKSQKTKDKSTGTSPRKSYQNDNCMLKL</sequence>
<feature type="region of interest" description="Disordered" evidence="1">
    <location>
        <begin position="40"/>
        <end position="134"/>
    </location>
</feature>
<dbReference type="Proteomes" id="UP000247702">
    <property type="component" value="Unassembled WGS sequence"/>
</dbReference>
<dbReference type="EMBL" id="BLAL01000225">
    <property type="protein sequence ID" value="GES93236.1"/>
    <property type="molecule type" value="Genomic_DNA"/>
</dbReference>
<evidence type="ECO:0000313" key="2">
    <source>
        <dbReference type="EMBL" id="GBB93366.1"/>
    </source>
</evidence>
<name>A0A2Z6RM08_9GLOM</name>
<organism evidence="2 4">
    <name type="scientific">Rhizophagus clarus</name>
    <dbReference type="NCBI Taxonomy" id="94130"/>
    <lineage>
        <taxon>Eukaryota</taxon>
        <taxon>Fungi</taxon>
        <taxon>Fungi incertae sedis</taxon>
        <taxon>Mucoromycota</taxon>
        <taxon>Glomeromycotina</taxon>
        <taxon>Glomeromycetes</taxon>
        <taxon>Glomerales</taxon>
        <taxon>Glomeraceae</taxon>
        <taxon>Rhizophagus</taxon>
    </lineage>
</organism>
<protein>
    <submittedName>
        <fullName evidence="2">Uncharacterized protein</fullName>
    </submittedName>
</protein>
<reference evidence="3" key="2">
    <citation type="submission" date="2019-10" db="EMBL/GenBank/DDBJ databases">
        <title>Conservation and host-specific expression of non-tandemly repeated heterogenous ribosome RNA gene in arbuscular mycorrhizal fungi.</title>
        <authorList>
            <person name="Maeda T."/>
            <person name="Kobayashi Y."/>
            <person name="Nakagawa T."/>
            <person name="Ezawa T."/>
            <person name="Yamaguchi K."/>
            <person name="Bino T."/>
            <person name="Nishimoto Y."/>
            <person name="Shigenobu S."/>
            <person name="Kawaguchi M."/>
        </authorList>
    </citation>
    <scope>NUCLEOTIDE SEQUENCE</scope>
    <source>
        <strain evidence="3">HR1</strain>
    </source>
</reference>
<keyword evidence="4" id="KW-1185">Reference proteome</keyword>
<feature type="compositionally biased region" description="Polar residues" evidence="1">
    <location>
        <begin position="121"/>
        <end position="134"/>
    </location>
</feature>
<feature type="compositionally biased region" description="Low complexity" evidence="1">
    <location>
        <begin position="91"/>
        <end position="103"/>
    </location>
</feature>
<proteinExistence type="predicted"/>
<dbReference type="Proteomes" id="UP000615446">
    <property type="component" value="Unassembled WGS sequence"/>
</dbReference>